<feature type="compositionally biased region" description="Basic and acidic residues" evidence="6">
    <location>
        <begin position="360"/>
        <end position="380"/>
    </location>
</feature>
<evidence type="ECO:0000256" key="5">
    <source>
        <dbReference type="RuleBase" id="RU367073"/>
    </source>
</evidence>
<dbReference type="GO" id="GO:0071788">
    <property type="term" value="P:endoplasmic reticulum tubular network maintenance"/>
    <property type="evidence" value="ECO:0007669"/>
    <property type="project" value="UniProtKB-UniRule"/>
</dbReference>
<dbReference type="AlphaFoldDB" id="A0A9J7HE75"/>
<dbReference type="InterPro" id="IPR040115">
    <property type="entry name" value="Lnp"/>
</dbReference>
<keyword evidence="5" id="KW-0256">Endoplasmic reticulum</keyword>
<feature type="transmembrane region" description="Helical" evidence="5">
    <location>
        <begin position="77"/>
        <end position="99"/>
    </location>
</feature>
<gene>
    <name evidence="9 10" type="primary">LOC118403174</name>
</gene>
<feature type="domain" description="Lunapark zinc ribbon" evidence="7">
    <location>
        <begin position="278"/>
        <end position="328"/>
    </location>
</feature>
<evidence type="ECO:0000313" key="9">
    <source>
        <dbReference type="RefSeq" id="XP_035657617.1"/>
    </source>
</evidence>
<comment type="function">
    <text evidence="5">Plays a role in determining ER morphology.</text>
</comment>
<comment type="domain">
    <text evidence="5">The C4-type zinc finger motif is necessary both for its ER three-way tubular junction localization and formation.</text>
</comment>
<keyword evidence="5" id="KW-0472">Membrane</keyword>
<name>A0A9J7HE75_BRAFL</name>
<evidence type="ECO:0000313" key="8">
    <source>
        <dbReference type="Proteomes" id="UP000001554"/>
    </source>
</evidence>
<evidence type="ECO:0000259" key="7">
    <source>
        <dbReference type="Pfam" id="PF10058"/>
    </source>
</evidence>
<evidence type="ECO:0000256" key="2">
    <source>
        <dbReference type="ARBA" id="ARBA00009940"/>
    </source>
</evidence>
<comment type="subunit">
    <text evidence="3">Homodimer; homodimerization requires the C4-type zinc finger motif and decreases during mitosis in a phosphorylation-dependent manner.</text>
</comment>
<dbReference type="RefSeq" id="XP_035657617.1">
    <property type="nucleotide sequence ID" value="XM_035801724.1"/>
</dbReference>
<dbReference type="GO" id="GO:0071786">
    <property type="term" value="P:endoplasmic reticulum tubular network organization"/>
    <property type="evidence" value="ECO:0000318"/>
    <property type="project" value="GO_Central"/>
</dbReference>
<dbReference type="GO" id="GO:1903373">
    <property type="term" value="P:positive regulation of endoplasmic reticulum tubular network organization"/>
    <property type="evidence" value="ECO:0007669"/>
    <property type="project" value="UniProtKB-UniRule"/>
</dbReference>
<evidence type="ECO:0000256" key="6">
    <source>
        <dbReference type="SAM" id="MobiDB-lite"/>
    </source>
</evidence>
<sequence length="446" mass="50181">MGAVLARFKKKQTTVEVLEGLDKEIQSLEQFKRHNEELQRRYVGGLLIYSIVLYIAAAVMFYFLFFPEGWEERVLRSLPLLMFPLLIWTVKKLLHWYFVRRITKKESQLEDLREKKKGILEDVMEHETYKAAKEILERFGPSKEEATPETPPGSPRRQPGPPVPTPLPPGQELRQRRTPAPPAQPNIPRLAVAPTRVETPPQGTPAPPRPPGNLVPATPSIVSPRTPSRGPPEWHAGTPWPAGVPSKPMHTVQHAMHLTGRPPGPPLARPILPRERTVFDRVVDYLVGEGPSSRFALICQQCHSHNGMALQEEFEFITFRCAYCYTLNPARKVRPTAPKLLPDEPRTHSSTSGEDVYSGEEQKFVLHDKESDSEAKFADGKDDENDCDRDEMVREEEEMIDTVAAGNKDMIPEEEKAVGDNAVGKAVEDVASEIQEDIGQGHVKDD</sequence>
<comment type="subcellular location">
    <subcellularLocation>
        <location evidence="1">Endoplasmic reticulum membrane</location>
        <topology evidence="1">Multi-pass membrane protein</topology>
        <orientation evidence="1">Cytoplasmic side</orientation>
    </subcellularLocation>
</comment>
<evidence type="ECO:0000256" key="4">
    <source>
        <dbReference type="ARBA" id="ARBA00049772"/>
    </source>
</evidence>
<feature type="compositionally biased region" description="Pro residues" evidence="6">
    <location>
        <begin position="149"/>
        <end position="169"/>
    </location>
</feature>
<keyword evidence="5" id="KW-1133">Transmembrane helix</keyword>
<dbReference type="GO" id="GO:0071782">
    <property type="term" value="C:endoplasmic reticulum tubular network"/>
    <property type="evidence" value="ECO:0000318"/>
    <property type="project" value="GO_Central"/>
</dbReference>
<feature type="compositionally biased region" description="Basic and acidic residues" evidence="6">
    <location>
        <begin position="136"/>
        <end position="146"/>
    </location>
</feature>
<feature type="transmembrane region" description="Helical" evidence="5">
    <location>
        <begin position="42"/>
        <end position="65"/>
    </location>
</feature>
<dbReference type="OMA" id="CGYFNPS"/>
<dbReference type="GO" id="GO:0098826">
    <property type="term" value="C:endoplasmic reticulum tubular network membrane"/>
    <property type="evidence" value="ECO:0007669"/>
    <property type="project" value="UniProtKB-UniRule"/>
</dbReference>
<keyword evidence="5" id="KW-0863">Zinc-finger</keyword>
<evidence type="ECO:0000256" key="1">
    <source>
        <dbReference type="ARBA" id="ARBA00004215"/>
    </source>
</evidence>
<dbReference type="KEGG" id="bfo:118403174"/>
<feature type="compositionally biased region" description="Pro residues" evidence="6">
    <location>
        <begin position="202"/>
        <end position="213"/>
    </location>
</feature>
<keyword evidence="5" id="KW-0862">Zinc</keyword>
<organism evidence="8 10">
    <name type="scientific">Branchiostoma floridae</name>
    <name type="common">Florida lancelet</name>
    <name type="synonym">Amphioxus</name>
    <dbReference type="NCBI Taxonomy" id="7739"/>
    <lineage>
        <taxon>Eukaryota</taxon>
        <taxon>Metazoa</taxon>
        <taxon>Chordata</taxon>
        <taxon>Cephalochordata</taxon>
        <taxon>Leptocardii</taxon>
        <taxon>Amphioxiformes</taxon>
        <taxon>Branchiostomatidae</taxon>
        <taxon>Branchiostoma</taxon>
    </lineage>
</organism>
<evidence type="ECO:0000313" key="10">
    <source>
        <dbReference type="RefSeq" id="XP_035657618.1"/>
    </source>
</evidence>
<dbReference type="PANTHER" id="PTHR22166">
    <property type="entry name" value="ENDOPLASMIC RETICULUM JUNCTION FORMATION PROTEIN LUNAPARK"/>
    <property type="match status" value="1"/>
</dbReference>
<protein>
    <recommendedName>
        <fullName evidence="4 5">Endoplasmic reticulum junction formation protein lunapark</fullName>
    </recommendedName>
</protein>
<keyword evidence="5" id="KW-0479">Metal-binding</keyword>
<evidence type="ECO:0000256" key="3">
    <source>
        <dbReference type="ARBA" id="ARBA00047002"/>
    </source>
</evidence>
<dbReference type="Proteomes" id="UP000001554">
    <property type="component" value="Chromosome 16"/>
</dbReference>
<feature type="region of interest" description="Disordered" evidence="6">
    <location>
        <begin position="136"/>
        <end position="236"/>
    </location>
</feature>
<comment type="similarity">
    <text evidence="2 5">Belongs to the lunapark family.</text>
</comment>
<feature type="region of interest" description="Disordered" evidence="6">
    <location>
        <begin position="335"/>
        <end position="389"/>
    </location>
</feature>
<dbReference type="GO" id="GO:0008270">
    <property type="term" value="F:zinc ion binding"/>
    <property type="evidence" value="ECO:0007669"/>
    <property type="project" value="UniProtKB-KW"/>
</dbReference>
<dbReference type="Pfam" id="PF10058">
    <property type="entry name" value="Zn_ribbon_10"/>
    <property type="match status" value="1"/>
</dbReference>
<keyword evidence="8" id="KW-1185">Reference proteome</keyword>
<reference evidence="9 10" key="2">
    <citation type="submission" date="2025-04" db="UniProtKB">
        <authorList>
            <consortium name="RefSeq"/>
        </authorList>
    </citation>
    <scope>IDENTIFICATION</scope>
    <source>
        <strain evidence="9 10">S238N-H82</strain>
        <tissue evidence="9 10">Testes</tissue>
    </source>
</reference>
<dbReference type="RefSeq" id="XP_035657618.1">
    <property type="nucleotide sequence ID" value="XM_035801725.1"/>
</dbReference>
<dbReference type="GeneID" id="118403174"/>
<proteinExistence type="inferred from homology"/>
<dbReference type="PANTHER" id="PTHR22166:SF12">
    <property type="entry name" value="ENDOPLASMIC RETICULUM JUNCTION FORMATION PROTEIN LUNAPARK"/>
    <property type="match status" value="1"/>
</dbReference>
<accession>A0A9J7HE75</accession>
<dbReference type="OrthoDB" id="1725934at2759"/>
<dbReference type="InterPro" id="IPR019273">
    <property type="entry name" value="Lunapark_Znf"/>
</dbReference>
<reference evidence="8" key="1">
    <citation type="journal article" date="2020" name="Nat. Ecol. Evol.">
        <title>Deeply conserved synteny resolves early events in vertebrate evolution.</title>
        <authorList>
            <person name="Simakov O."/>
            <person name="Marletaz F."/>
            <person name="Yue J.X."/>
            <person name="O'Connell B."/>
            <person name="Jenkins J."/>
            <person name="Brandt A."/>
            <person name="Calef R."/>
            <person name="Tung C.H."/>
            <person name="Huang T.K."/>
            <person name="Schmutz J."/>
            <person name="Satoh N."/>
            <person name="Yu J.K."/>
            <person name="Putnam N.H."/>
            <person name="Green R.E."/>
            <person name="Rokhsar D.S."/>
        </authorList>
    </citation>
    <scope>NUCLEOTIDE SEQUENCE [LARGE SCALE GENOMIC DNA]</scope>
    <source>
        <strain evidence="8">S238N-H82</strain>
    </source>
</reference>
<keyword evidence="5" id="KW-0812">Transmembrane</keyword>